<evidence type="ECO:0000313" key="2">
    <source>
        <dbReference type="Proteomes" id="UP000192596"/>
    </source>
</evidence>
<reference evidence="2" key="1">
    <citation type="submission" date="2017-03" db="EMBL/GenBank/DDBJ databases">
        <title>Genomes of endolithic fungi from Antarctica.</title>
        <authorList>
            <person name="Coleine C."/>
            <person name="Masonjones S."/>
            <person name="Stajich J.E."/>
        </authorList>
    </citation>
    <scope>NUCLEOTIDE SEQUENCE [LARGE SCALE GENOMIC DNA]</scope>
    <source>
        <strain evidence="2">CCFEE 5527</strain>
    </source>
</reference>
<dbReference type="InParanoid" id="A0A1V8SYK3"/>
<evidence type="ECO:0008006" key="3">
    <source>
        <dbReference type="Google" id="ProtNLM"/>
    </source>
</evidence>
<keyword evidence="2" id="KW-1185">Reference proteome</keyword>
<comment type="caution">
    <text evidence="1">The sequence shown here is derived from an EMBL/GenBank/DDBJ whole genome shotgun (WGS) entry which is preliminary data.</text>
</comment>
<protein>
    <recommendedName>
        <fullName evidence="3">F-box domain-containing protein</fullName>
    </recommendedName>
</protein>
<proteinExistence type="predicted"/>
<dbReference type="Proteomes" id="UP000192596">
    <property type="component" value="Unassembled WGS sequence"/>
</dbReference>
<name>A0A1V8SYK3_9PEZI</name>
<dbReference type="SUPFAM" id="SSF81383">
    <property type="entry name" value="F-box domain"/>
    <property type="match status" value="1"/>
</dbReference>
<dbReference type="InterPro" id="IPR036047">
    <property type="entry name" value="F-box-like_dom_sf"/>
</dbReference>
<dbReference type="AlphaFoldDB" id="A0A1V8SYK3"/>
<organism evidence="1 2">
    <name type="scientific">Cryoendolithus antarcticus</name>
    <dbReference type="NCBI Taxonomy" id="1507870"/>
    <lineage>
        <taxon>Eukaryota</taxon>
        <taxon>Fungi</taxon>
        <taxon>Dikarya</taxon>
        <taxon>Ascomycota</taxon>
        <taxon>Pezizomycotina</taxon>
        <taxon>Dothideomycetes</taxon>
        <taxon>Dothideomycetidae</taxon>
        <taxon>Cladosporiales</taxon>
        <taxon>Cladosporiaceae</taxon>
        <taxon>Cryoendolithus</taxon>
    </lineage>
</organism>
<evidence type="ECO:0000313" key="1">
    <source>
        <dbReference type="EMBL" id="OQO04237.1"/>
    </source>
</evidence>
<accession>A0A1V8SYK3</accession>
<sequence>MPTYLRMKDESTRAGQRAACKVFAIPENLSLILLQLNVVELLKSFSVCQQWKQAIESDSALLRALYLVPDFKCTARKLSPHADDSKTIEEDDVLLNGPPAYKILWTLKEFDSPIEKLMQQAFITQPPVQHMIVRMGCCELGQRRLHSHSESTRTATGITLGTFHRLIADLKKHAQYCSGRLAFIAAGNTNRDYTEGIVVIAHQKRCQSFSQLEACIAGHHRDKQALIDILTTWNPLQRQGFSPFIPGPGLDLRAAVMQDGTLARLVAFKP</sequence>
<gene>
    <name evidence="1" type="ORF">B0A48_10848</name>
</gene>
<dbReference type="EMBL" id="NAJO01000022">
    <property type="protein sequence ID" value="OQO04237.1"/>
    <property type="molecule type" value="Genomic_DNA"/>
</dbReference>